<dbReference type="Gene3D" id="3.40.430.10">
    <property type="entry name" value="Dihydrofolate Reductase, subunit A"/>
    <property type="match status" value="1"/>
</dbReference>
<keyword evidence="6" id="KW-1185">Reference proteome</keyword>
<dbReference type="Pfam" id="PF01872">
    <property type="entry name" value="RibD_C"/>
    <property type="match status" value="1"/>
</dbReference>
<comment type="pathway">
    <text evidence="1">Cofactor biosynthesis; riboflavin biosynthesis.</text>
</comment>
<keyword evidence="2" id="KW-0521">NADP</keyword>
<accession>A0ABU1GT99</accession>
<dbReference type="RefSeq" id="WP_251590687.1">
    <property type="nucleotide sequence ID" value="NZ_JAMLJI010000001.1"/>
</dbReference>
<protein>
    <submittedName>
        <fullName evidence="5">RibD family protein</fullName>
    </submittedName>
</protein>
<evidence type="ECO:0000313" key="6">
    <source>
        <dbReference type="Proteomes" id="UP001269375"/>
    </source>
</evidence>
<organism evidence="5 6">
    <name type="scientific">Larsenimonas suaedae</name>
    <dbReference type="NCBI Taxonomy" id="1851019"/>
    <lineage>
        <taxon>Bacteria</taxon>
        <taxon>Pseudomonadati</taxon>
        <taxon>Pseudomonadota</taxon>
        <taxon>Gammaproteobacteria</taxon>
        <taxon>Oceanospirillales</taxon>
        <taxon>Halomonadaceae</taxon>
        <taxon>Larsenimonas</taxon>
    </lineage>
</organism>
<reference evidence="5 6" key="1">
    <citation type="submission" date="2023-04" db="EMBL/GenBank/DDBJ databases">
        <title>A long-awaited taxogenomic arrangement of the family Halomonadaceae.</title>
        <authorList>
            <person name="De La Haba R."/>
            <person name="Chuvochina M."/>
            <person name="Wittouck S."/>
            <person name="Arahal D.R."/>
            <person name="Sanchez-Porro C."/>
            <person name="Hugenholtz P."/>
            <person name="Ventosa A."/>
        </authorList>
    </citation>
    <scope>NUCLEOTIDE SEQUENCE [LARGE SCALE GENOMIC DNA]</scope>
    <source>
        <strain evidence="5 6">DSM 22428</strain>
    </source>
</reference>
<keyword evidence="3" id="KW-0560">Oxidoreductase</keyword>
<evidence type="ECO:0000259" key="4">
    <source>
        <dbReference type="Pfam" id="PF01872"/>
    </source>
</evidence>
<dbReference type="EMBL" id="JARWAO010000002">
    <property type="protein sequence ID" value="MDR5895256.1"/>
    <property type="molecule type" value="Genomic_DNA"/>
</dbReference>
<dbReference type="PANTHER" id="PTHR38011:SF7">
    <property type="entry name" value="2,5-DIAMINO-6-RIBOSYLAMINO-4(3H)-PYRIMIDINONE 5'-PHOSPHATE REDUCTASE"/>
    <property type="match status" value="1"/>
</dbReference>
<gene>
    <name evidence="5" type="ORF">QC825_04090</name>
</gene>
<name>A0ABU1GT99_9GAMM</name>
<dbReference type="SUPFAM" id="SSF53597">
    <property type="entry name" value="Dihydrofolate reductase-like"/>
    <property type="match status" value="1"/>
</dbReference>
<dbReference type="Proteomes" id="UP001269375">
    <property type="component" value="Unassembled WGS sequence"/>
</dbReference>
<feature type="domain" description="Bacterial bifunctional deaminase-reductase C-terminal" evidence="4">
    <location>
        <begin position="75"/>
        <end position="250"/>
    </location>
</feature>
<dbReference type="PANTHER" id="PTHR38011">
    <property type="entry name" value="DIHYDROFOLATE REDUCTASE FAMILY PROTEIN (AFU_ORTHOLOGUE AFUA_8G06820)"/>
    <property type="match status" value="1"/>
</dbReference>
<dbReference type="InterPro" id="IPR024072">
    <property type="entry name" value="DHFR-like_dom_sf"/>
</dbReference>
<evidence type="ECO:0000256" key="2">
    <source>
        <dbReference type="ARBA" id="ARBA00022857"/>
    </source>
</evidence>
<evidence type="ECO:0000313" key="5">
    <source>
        <dbReference type="EMBL" id="MDR5895256.1"/>
    </source>
</evidence>
<evidence type="ECO:0000256" key="1">
    <source>
        <dbReference type="ARBA" id="ARBA00005104"/>
    </source>
</evidence>
<evidence type="ECO:0000256" key="3">
    <source>
        <dbReference type="ARBA" id="ARBA00023002"/>
    </source>
</evidence>
<dbReference type="InterPro" id="IPR050765">
    <property type="entry name" value="Riboflavin_Biosynth_HTPR"/>
</dbReference>
<comment type="caution">
    <text evidence="5">The sequence shown here is derived from an EMBL/GenBank/DDBJ whole genome shotgun (WGS) entry which is preliminary data.</text>
</comment>
<proteinExistence type="predicted"/>
<sequence>MTKITVKGDFWSAIKALKHHAWTGQLELECLSGRIEIAPEGTWRALTPIDDVSTYLCDVYVPLVSFRYPMTLGQLGQSLDGRIATVTGASRYVTGHESLVHLHRVRALVDAVLVGAGTVEADDPRLTVRHVEGDQPTRVVLDPNARVSAQSSLFHDEAAPTLYLSCVERDHPLPPHVDCLLLDADAQGSKISTRAILDALHARGLKRVLIEGGGLTVSRFVAERTLDRLHVTVAPMLIGSGRPAMTLPEIISLDDALRPYSRTFALGKDVLFDLVFDDVR</sequence>
<dbReference type="InterPro" id="IPR002734">
    <property type="entry name" value="RibDG_C"/>
</dbReference>